<proteinExistence type="predicted"/>
<keyword evidence="3" id="KW-1185">Reference proteome</keyword>
<gene>
    <name evidence="2" type="ORF">RJ641_018620</name>
</gene>
<feature type="transmembrane region" description="Helical" evidence="1">
    <location>
        <begin position="47"/>
        <end position="66"/>
    </location>
</feature>
<protein>
    <submittedName>
        <fullName evidence="2">Uncharacterized protein</fullName>
    </submittedName>
</protein>
<evidence type="ECO:0000313" key="3">
    <source>
        <dbReference type="Proteomes" id="UP001370490"/>
    </source>
</evidence>
<organism evidence="2 3">
    <name type="scientific">Dillenia turbinata</name>
    <dbReference type="NCBI Taxonomy" id="194707"/>
    <lineage>
        <taxon>Eukaryota</taxon>
        <taxon>Viridiplantae</taxon>
        <taxon>Streptophyta</taxon>
        <taxon>Embryophyta</taxon>
        <taxon>Tracheophyta</taxon>
        <taxon>Spermatophyta</taxon>
        <taxon>Magnoliopsida</taxon>
        <taxon>eudicotyledons</taxon>
        <taxon>Gunneridae</taxon>
        <taxon>Pentapetalae</taxon>
        <taxon>Dilleniales</taxon>
        <taxon>Dilleniaceae</taxon>
        <taxon>Dillenia</taxon>
    </lineage>
</organism>
<comment type="caution">
    <text evidence="2">The sequence shown here is derived from an EMBL/GenBank/DDBJ whole genome shotgun (WGS) entry which is preliminary data.</text>
</comment>
<dbReference type="PANTHER" id="PTHR34125">
    <property type="entry name" value="OS01G0762900 PROTEIN"/>
    <property type="match status" value="1"/>
</dbReference>
<evidence type="ECO:0000256" key="1">
    <source>
        <dbReference type="SAM" id="Phobius"/>
    </source>
</evidence>
<keyword evidence="1" id="KW-1133">Transmembrane helix</keyword>
<dbReference type="EMBL" id="JBAMMX010000023">
    <property type="protein sequence ID" value="KAK6917869.1"/>
    <property type="molecule type" value="Genomic_DNA"/>
</dbReference>
<keyword evidence="1" id="KW-0812">Transmembrane</keyword>
<accession>A0AAN8URN2</accession>
<sequence>MMSSSRAMEILKKLMQFKTHFIFAAISSVSLILLLQASPHVLTAFTYFWPLFLSTALFLVAILVFGQISASPAGETEGNLEKTGEEFLYYVAGQPEAVEFADKSQ</sequence>
<dbReference type="AlphaFoldDB" id="A0AAN8URN2"/>
<dbReference type="PANTHER" id="PTHR34125:SF7">
    <property type="entry name" value="TRANSMEMBRANE PROTEIN"/>
    <property type="match status" value="1"/>
</dbReference>
<dbReference type="Proteomes" id="UP001370490">
    <property type="component" value="Unassembled WGS sequence"/>
</dbReference>
<name>A0AAN8URN2_9MAGN</name>
<reference evidence="2 3" key="1">
    <citation type="submission" date="2023-12" db="EMBL/GenBank/DDBJ databases">
        <title>A high-quality genome assembly for Dillenia turbinata (Dilleniales).</title>
        <authorList>
            <person name="Chanderbali A."/>
        </authorList>
    </citation>
    <scope>NUCLEOTIDE SEQUENCE [LARGE SCALE GENOMIC DNA]</scope>
    <source>
        <strain evidence="2">LSX21</strain>
        <tissue evidence="2">Leaf</tissue>
    </source>
</reference>
<evidence type="ECO:0000313" key="2">
    <source>
        <dbReference type="EMBL" id="KAK6917869.1"/>
    </source>
</evidence>
<keyword evidence="1" id="KW-0472">Membrane</keyword>